<dbReference type="GO" id="GO:0005737">
    <property type="term" value="C:cytoplasm"/>
    <property type="evidence" value="ECO:0007669"/>
    <property type="project" value="UniProtKB-SubCell"/>
</dbReference>
<evidence type="ECO:0000256" key="4">
    <source>
        <dbReference type="ARBA" id="ARBA00022741"/>
    </source>
</evidence>
<proteinExistence type="inferred from homology"/>
<comment type="subcellular location">
    <subcellularLocation>
        <location evidence="8">Cytoplasm</location>
    </subcellularLocation>
</comment>
<dbReference type="EMBL" id="NQOU01000001">
    <property type="protein sequence ID" value="RII84385.1"/>
    <property type="molecule type" value="Genomic_DNA"/>
</dbReference>
<feature type="binding site" evidence="8">
    <location>
        <begin position="16"/>
        <end position="18"/>
    </location>
    <ligand>
        <name>GTP</name>
        <dbReference type="ChEBI" id="CHEBI:37565"/>
    </ligand>
</feature>
<comment type="caution">
    <text evidence="11">The sequence shown here is derived from an EMBL/GenBank/DDBJ whole genome shotgun (WGS) entry which is preliminary data.</text>
</comment>
<comment type="domain">
    <text evidence="8">The N-terminal domain determines nucleotide recognition and specific binding, while the C-terminal domain determines the specific binding to the target protein.</text>
</comment>
<keyword evidence="1 8" id="KW-0963">Cytoplasm</keyword>
<keyword evidence="2 8" id="KW-0808">Transferase</keyword>
<evidence type="ECO:0000256" key="1">
    <source>
        <dbReference type="ARBA" id="ARBA00022490"/>
    </source>
</evidence>
<dbReference type="InterPro" id="IPR013482">
    <property type="entry name" value="Molybde_CF_guanTrfase"/>
</dbReference>
<name>A0A3A1YX54_9BURK</name>
<comment type="function">
    <text evidence="8">Transfers a GMP moiety from GTP to Mo-molybdopterin (Mo-MPT) cofactor (Moco or molybdenum cofactor) to form Mo-molybdopterin guanine dinucleotide (Mo-MGD) cofactor.</text>
</comment>
<evidence type="ECO:0000256" key="5">
    <source>
        <dbReference type="ARBA" id="ARBA00022842"/>
    </source>
</evidence>
<feature type="binding site" evidence="8">
    <location>
        <position position="104"/>
    </location>
    <ligand>
        <name>Mg(2+)</name>
        <dbReference type="ChEBI" id="CHEBI:18420"/>
    </ligand>
</feature>
<dbReference type="Proteomes" id="UP000266483">
    <property type="component" value="Unassembled WGS sequence"/>
</dbReference>
<keyword evidence="13" id="KW-1185">Reference proteome</keyword>
<dbReference type="Gene3D" id="3.90.550.10">
    <property type="entry name" value="Spore Coat Polysaccharide Biosynthesis Protein SpsA, Chain A"/>
    <property type="match status" value="1"/>
</dbReference>
<reference evidence="12 13" key="1">
    <citation type="submission" date="2017-08" db="EMBL/GenBank/DDBJ databases">
        <title>Pusillimonas indicus sp. nov., a member of the family Alcaligenaceae isolated from surface seawater.</title>
        <authorList>
            <person name="Li J."/>
        </authorList>
    </citation>
    <scope>NUCLEOTIDE SEQUENCE [LARGE SCALE GENOMIC DNA]</scope>
    <source>
        <strain evidence="10 13">17-4A</strain>
        <strain evidence="11 12">L52-1-41</strain>
    </source>
</reference>
<feature type="domain" description="MobA-like NTP transferase" evidence="9">
    <location>
        <begin position="13"/>
        <end position="164"/>
    </location>
</feature>
<dbReference type="RefSeq" id="WP_119441157.1">
    <property type="nucleotide sequence ID" value="NZ_CP170494.1"/>
</dbReference>
<evidence type="ECO:0000256" key="3">
    <source>
        <dbReference type="ARBA" id="ARBA00022723"/>
    </source>
</evidence>
<dbReference type="Pfam" id="PF12804">
    <property type="entry name" value="NTP_transf_3"/>
    <property type="match status" value="1"/>
</dbReference>
<comment type="cofactor">
    <cofactor evidence="8">
        <name>Mg(2+)</name>
        <dbReference type="ChEBI" id="CHEBI:18420"/>
    </cofactor>
</comment>
<evidence type="ECO:0000259" key="9">
    <source>
        <dbReference type="Pfam" id="PF12804"/>
    </source>
</evidence>
<feature type="binding site" evidence="8">
    <location>
        <position position="104"/>
    </location>
    <ligand>
        <name>GTP</name>
        <dbReference type="ChEBI" id="CHEBI:37565"/>
    </ligand>
</feature>
<sequence length="201" mass="21523">MTTQVISADQITGLVLAGGRGSRMGADKAALELGGETLAARAQRYLAARTGQVWLSANQTQQGHLFAQVLADDPVYGAQAGPLAGVATALAALTTPWLLTLPVDIPWLPDDLHVRLVDAVGSTPAKVAYARTNDRDHPLCMLVHQSLAASLHHYLLGGDRKVLLWLHAQQAVPVTFTDDEALFANLNTPEDLAWARHRLGE</sequence>
<protein>
    <recommendedName>
        <fullName evidence="8">Molybdenum cofactor guanylyltransferase</fullName>
        <shortName evidence="8">MoCo guanylyltransferase</shortName>
        <ecNumber evidence="8">2.7.7.77</ecNumber>
    </recommendedName>
    <alternativeName>
        <fullName evidence="8">GTP:molybdopterin guanylyltransferase</fullName>
    </alternativeName>
    <alternativeName>
        <fullName evidence="8">Mo-MPT guanylyltransferase</fullName>
    </alternativeName>
    <alternativeName>
        <fullName evidence="8">Molybdopterin guanylyltransferase</fullName>
    </alternativeName>
    <alternativeName>
        <fullName evidence="8">Molybdopterin-guanine dinucleotide synthase</fullName>
        <shortName evidence="8">MGD synthase</shortName>
    </alternativeName>
</protein>
<evidence type="ECO:0000313" key="10">
    <source>
        <dbReference type="EMBL" id="RII84385.1"/>
    </source>
</evidence>
<feature type="binding site" evidence="8">
    <location>
        <position position="72"/>
    </location>
    <ligand>
        <name>GTP</name>
        <dbReference type="ChEBI" id="CHEBI:37565"/>
    </ligand>
</feature>
<evidence type="ECO:0000256" key="6">
    <source>
        <dbReference type="ARBA" id="ARBA00023134"/>
    </source>
</evidence>
<dbReference type="CDD" id="cd02503">
    <property type="entry name" value="MobA"/>
    <property type="match status" value="1"/>
</dbReference>
<dbReference type="GO" id="GO:0005525">
    <property type="term" value="F:GTP binding"/>
    <property type="evidence" value="ECO:0007669"/>
    <property type="project" value="UniProtKB-UniRule"/>
</dbReference>
<dbReference type="OrthoDB" id="9788394at2"/>
<dbReference type="InterPro" id="IPR025877">
    <property type="entry name" value="MobA-like_NTP_Trfase"/>
</dbReference>
<dbReference type="PANTHER" id="PTHR19136:SF81">
    <property type="entry name" value="MOLYBDENUM COFACTOR GUANYLYLTRANSFERASE"/>
    <property type="match status" value="1"/>
</dbReference>
<dbReference type="GO" id="GO:0061603">
    <property type="term" value="F:molybdenum cofactor guanylyltransferase activity"/>
    <property type="evidence" value="ECO:0007669"/>
    <property type="project" value="UniProtKB-EC"/>
</dbReference>
<dbReference type="EC" id="2.7.7.77" evidence="8"/>
<keyword evidence="5 8" id="KW-0460">Magnesium</keyword>
<organism evidence="11 12">
    <name type="scientific">Neopusillimonas maritima</name>
    <dbReference type="NCBI Taxonomy" id="2026239"/>
    <lineage>
        <taxon>Bacteria</taxon>
        <taxon>Pseudomonadati</taxon>
        <taxon>Pseudomonadota</taxon>
        <taxon>Betaproteobacteria</taxon>
        <taxon>Burkholderiales</taxon>
        <taxon>Alcaligenaceae</taxon>
        <taxon>Neopusillimonas</taxon>
    </lineage>
</organism>
<evidence type="ECO:0000256" key="7">
    <source>
        <dbReference type="ARBA" id="ARBA00023150"/>
    </source>
</evidence>
<dbReference type="HAMAP" id="MF_00316">
    <property type="entry name" value="MobA"/>
    <property type="match status" value="1"/>
</dbReference>
<evidence type="ECO:0000313" key="11">
    <source>
        <dbReference type="EMBL" id="RIY42101.1"/>
    </source>
</evidence>
<dbReference type="NCBIfam" id="TIGR02665">
    <property type="entry name" value="molyb_mobA"/>
    <property type="match status" value="1"/>
</dbReference>
<dbReference type="Proteomes" id="UP000266206">
    <property type="component" value="Unassembled WGS sequence"/>
</dbReference>
<evidence type="ECO:0000256" key="8">
    <source>
        <dbReference type="HAMAP-Rule" id="MF_00316"/>
    </source>
</evidence>
<keyword evidence="11" id="KW-0548">Nucleotidyltransferase</keyword>
<evidence type="ECO:0000313" key="12">
    <source>
        <dbReference type="Proteomes" id="UP000266206"/>
    </source>
</evidence>
<dbReference type="GO" id="GO:0046872">
    <property type="term" value="F:metal ion binding"/>
    <property type="evidence" value="ECO:0007669"/>
    <property type="project" value="UniProtKB-KW"/>
</dbReference>
<keyword evidence="6 8" id="KW-0342">GTP-binding</keyword>
<comment type="similarity">
    <text evidence="8">Belongs to the MobA family.</text>
</comment>
<dbReference type="PANTHER" id="PTHR19136">
    <property type="entry name" value="MOLYBDENUM COFACTOR GUANYLYLTRANSFERASE"/>
    <property type="match status" value="1"/>
</dbReference>
<comment type="catalytic activity">
    <reaction evidence="8">
        <text>Mo-molybdopterin + GTP + H(+) = Mo-molybdopterin guanine dinucleotide + diphosphate</text>
        <dbReference type="Rhea" id="RHEA:34243"/>
        <dbReference type="ChEBI" id="CHEBI:15378"/>
        <dbReference type="ChEBI" id="CHEBI:33019"/>
        <dbReference type="ChEBI" id="CHEBI:37565"/>
        <dbReference type="ChEBI" id="CHEBI:71302"/>
        <dbReference type="ChEBI" id="CHEBI:71310"/>
        <dbReference type="EC" id="2.7.7.77"/>
    </reaction>
</comment>
<keyword evidence="4 8" id="KW-0547">Nucleotide-binding</keyword>
<comment type="caution">
    <text evidence="8">Lacks conserved residue(s) required for the propagation of feature annotation.</text>
</comment>
<accession>A0A3A1YX54</accession>
<evidence type="ECO:0000313" key="13">
    <source>
        <dbReference type="Proteomes" id="UP000266483"/>
    </source>
</evidence>
<gene>
    <name evidence="8 11" type="primary">mobA</name>
    <name evidence="10" type="ORF">CJO09_04010</name>
    <name evidence="11" type="ORF">CJP73_01250</name>
</gene>
<evidence type="ECO:0000256" key="2">
    <source>
        <dbReference type="ARBA" id="ARBA00022679"/>
    </source>
</evidence>
<dbReference type="SUPFAM" id="SSF53448">
    <property type="entry name" value="Nucleotide-diphospho-sugar transferases"/>
    <property type="match status" value="1"/>
</dbReference>
<keyword evidence="3 8" id="KW-0479">Metal-binding</keyword>
<dbReference type="AlphaFoldDB" id="A0A3A1YX54"/>
<keyword evidence="7 8" id="KW-0501">Molybdenum cofactor biosynthesis</keyword>
<dbReference type="InterPro" id="IPR029044">
    <property type="entry name" value="Nucleotide-diphossugar_trans"/>
</dbReference>
<dbReference type="GO" id="GO:1902758">
    <property type="term" value="P:bis(molybdopterin guanine dinucleotide)molybdenum biosynthetic process"/>
    <property type="evidence" value="ECO:0007669"/>
    <property type="project" value="TreeGrafter"/>
</dbReference>
<dbReference type="EMBL" id="NQYH01000001">
    <property type="protein sequence ID" value="RIY42101.1"/>
    <property type="molecule type" value="Genomic_DNA"/>
</dbReference>
<comment type="subunit">
    <text evidence="8">Monomer.</text>
</comment>
<feature type="binding site" evidence="8">
    <location>
        <position position="28"/>
    </location>
    <ligand>
        <name>GTP</name>
        <dbReference type="ChEBI" id="CHEBI:37565"/>
    </ligand>
</feature>